<dbReference type="PROSITE" id="PS51257">
    <property type="entry name" value="PROKAR_LIPOPROTEIN"/>
    <property type="match status" value="1"/>
</dbReference>
<protein>
    <submittedName>
        <fullName evidence="5">Biotin-dependent carboxyltransferase</fullName>
    </submittedName>
</protein>
<gene>
    <name evidence="5" type="ORF">D0469_06735</name>
</gene>
<dbReference type="InterPro" id="IPR003778">
    <property type="entry name" value="CT_A_B"/>
</dbReference>
<dbReference type="Pfam" id="PF02626">
    <property type="entry name" value="CT_A_B"/>
    <property type="match status" value="1"/>
</dbReference>
<dbReference type="GO" id="GO:0005524">
    <property type="term" value="F:ATP binding"/>
    <property type="evidence" value="ECO:0007669"/>
    <property type="project" value="UniProtKB-KW"/>
</dbReference>
<dbReference type="Gene3D" id="2.40.100.10">
    <property type="entry name" value="Cyclophilin-like"/>
    <property type="match status" value="1"/>
</dbReference>
<dbReference type="OrthoDB" id="9782422at2"/>
<dbReference type="AlphaFoldDB" id="A0A372LR45"/>
<dbReference type="PANTHER" id="PTHR43309">
    <property type="entry name" value="5-OXOPROLINASE SUBUNIT C"/>
    <property type="match status" value="1"/>
</dbReference>
<feature type="domain" description="Carboxyltransferase" evidence="4">
    <location>
        <begin position="25"/>
        <end position="307"/>
    </location>
</feature>
<dbReference type="PANTHER" id="PTHR43309:SF5">
    <property type="entry name" value="5-OXOPROLINASE SUBUNIT C"/>
    <property type="match status" value="1"/>
</dbReference>
<dbReference type="GO" id="GO:0016740">
    <property type="term" value="F:transferase activity"/>
    <property type="evidence" value="ECO:0007669"/>
    <property type="project" value="UniProtKB-KW"/>
</dbReference>
<reference evidence="5 6" key="1">
    <citation type="submission" date="2018-08" db="EMBL/GenBank/DDBJ databases">
        <title>Bacillus chawlae sp. nov., Bacillus glennii sp. nov., and Bacillus saganii sp. nov. Isolated from the Vehicle Assembly Building at Kennedy Space Center where the Viking Spacecraft were Assembled.</title>
        <authorList>
            <person name="Seuylemezian A."/>
            <person name="Vaishampayan P."/>
        </authorList>
    </citation>
    <scope>NUCLEOTIDE SEQUENCE [LARGE SCALE GENOMIC DNA]</scope>
    <source>
        <strain evidence="5 6">V47-23a</strain>
    </source>
</reference>
<sequence>MEFAKIEKAGVLTTVQDLGRHSYQVFGVSACGGMDTLALRLANILVGNNEGDAVLEATIIGPHITFLREGVIAITGGSFSVYLNGKPVPMWKSLLVTEGDELTFDSCKYGCRAYIAFAGGIDVPMVMGSRSTFIRGNYGGFEGRALKKGDLIQIGHSRFDYRRVSGRKFKSGDVPDYKTARPVRIVLGPHNNKFTNEAIQTLVSNHYNVSNNSDRMGYRLEGKPLQHVNKADIISEFITPGVIQVPANGQPIVHMSDAGTSGGYTVVGVIISVDLPYMAQKKPGDQIEFEVIGVEEAQKLLSKQEQLLSELQLANLAMPSR</sequence>
<keyword evidence="1" id="KW-0547">Nucleotide-binding</keyword>
<name>A0A372LR45_9BACI</name>
<proteinExistence type="predicted"/>
<keyword evidence="3" id="KW-0067">ATP-binding</keyword>
<dbReference type="Proteomes" id="UP000264541">
    <property type="component" value="Unassembled WGS sequence"/>
</dbReference>
<dbReference type="GO" id="GO:0016787">
    <property type="term" value="F:hydrolase activity"/>
    <property type="evidence" value="ECO:0007669"/>
    <property type="project" value="UniProtKB-KW"/>
</dbReference>
<evidence type="ECO:0000259" key="4">
    <source>
        <dbReference type="SMART" id="SM00797"/>
    </source>
</evidence>
<keyword evidence="2" id="KW-0378">Hydrolase</keyword>
<evidence type="ECO:0000256" key="1">
    <source>
        <dbReference type="ARBA" id="ARBA00022741"/>
    </source>
</evidence>
<dbReference type="EMBL" id="QVTE01000016">
    <property type="protein sequence ID" value="RFU70290.1"/>
    <property type="molecule type" value="Genomic_DNA"/>
</dbReference>
<evidence type="ECO:0000313" key="5">
    <source>
        <dbReference type="EMBL" id="RFU70290.1"/>
    </source>
</evidence>
<comment type="caution">
    <text evidence="5">The sequence shown here is derived from an EMBL/GenBank/DDBJ whole genome shotgun (WGS) entry which is preliminary data.</text>
</comment>
<organism evidence="5 6">
    <name type="scientific">Peribacillus saganii</name>
    <dbReference type="NCBI Taxonomy" id="2303992"/>
    <lineage>
        <taxon>Bacteria</taxon>
        <taxon>Bacillati</taxon>
        <taxon>Bacillota</taxon>
        <taxon>Bacilli</taxon>
        <taxon>Bacillales</taxon>
        <taxon>Bacillaceae</taxon>
        <taxon>Peribacillus</taxon>
    </lineage>
</organism>
<dbReference type="SMART" id="SM00797">
    <property type="entry name" value="AHS2"/>
    <property type="match status" value="1"/>
</dbReference>
<dbReference type="SUPFAM" id="SSF50891">
    <property type="entry name" value="Cyclophilin-like"/>
    <property type="match status" value="1"/>
</dbReference>
<evidence type="ECO:0000313" key="6">
    <source>
        <dbReference type="Proteomes" id="UP000264541"/>
    </source>
</evidence>
<evidence type="ECO:0000256" key="2">
    <source>
        <dbReference type="ARBA" id="ARBA00022801"/>
    </source>
</evidence>
<dbReference type="InterPro" id="IPR052708">
    <property type="entry name" value="PxpC"/>
</dbReference>
<keyword evidence="6" id="KW-1185">Reference proteome</keyword>
<evidence type="ECO:0000256" key="3">
    <source>
        <dbReference type="ARBA" id="ARBA00022840"/>
    </source>
</evidence>
<dbReference type="NCBIfam" id="TIGR00724">
    <property type="entry name" value="urea_amlyse_rel"/>
    <property type="match status" value="1"/>
</dbReference>
<dbReference type="InterPro" id="IPR029000">
    <property type="entry name" value="Cyclophilin-like_dom_sf"/>
</dbReference>
<accession>A0A372LR45</accession>
<keyword evidence="5" id="KW-0808">Transferase</keyword>